<proteinExistence type="predicted"/>
<dbReference type="Proteomes" id="UP001519311">
    <property type="component" value="Unassembled WGS sequence"/>
</dbReference>
<keyword evidence="2" id="KW-1185">Reference proteome</keyword>
<name>A0ABS4V9U4_9ACTN</name>
<reference evidence="1 2" key="1">
    <citation type="submission" date="2021-03" db="EMBL/GenBank/DDBJ databases">
        <title>Sequencing the genomes of 1000 actinobacteria strains.</title>
        <authorList>
            <person name="Klenk H.-P."/>
        </authorList>
    </citation>
    <scope>NUCLEOTIDE SEQUENCE [LARGE SCALE GENOMIC DNA]</scope>
    <source>
        <strain evidence="1 2">DSM 40843</strain>
    </source>
</reference>
<organism evidence="1 2">
    <name type="scientific">Streptomyces clavifer</name>
    <dbReference type="NCBI Taxonomy" id="68188"/>
    <lineage>
        <taxon>Bacteria</taxon>
        <taxon>Bacillati</taxon>
        <taxon>Actinomycetota</taxon>
        <taxon>Actinomycetes</taxon>
        <taxon>Kitasatosporales</taxon>
        <taxon>Streptomycetaceae</taxon>
        <taxon>Streptomyces</taxon>
    </lineage>
</organism>
<sequence>MGFTNFARKVRDTSLPYGHRVVSLRSCVQLYRPLGFEATVSYLAHRVGPFREDGNALLRALGVIEASRAAWQAELRVYAAERVEAKRRGSRTPGARARNPNHPEYWYGARREAALHAVAHWRVRLRDTGLHDELGRTVDRCAADCLEAGGMQGEPERARLDACDEELRRRMEPPAYQDDSGAYFRHRDLRRVVALMRTAGTDG</sequence>
<evidence type="ECO:0000313" key="1">
    <source>
        <dbReference type="EMBL" id="MBP2360593.1"/>
    </source>
</evidence>
<dbReference type="EMBL" id="JAGINS010000001">
    <property type="protein sequence ID" value="MBP2360593.1"/>
    <property type="molecule type" value="Genomic_DNA"/>
</dbReference>
<accession>A0ABS4V9U4</accession>
<evidence type="ECO:0000313" key="2">
    <source>
        <dbReference type="Proteomes" id="UP001519311"/>
    </source>
</evidence>
<comment type="caution">
    <text evidence="1">The sequence shown here is derived from an EMBL/GenBank/DDBJ whole genome shotgun (WGS) entry which is preliminary data.</text>
</comment>
<protein>
    <submittedName>
        <fullName evidence="1">Uncharacterized protein</fullName>
    </submittedName>
</protein>
<dbReference type="RefSeq" id="WP_209470241.1">
    <property type="nucleotide sequence ID" value="NZ_BMWJ01000004.1"/>
</dbReference>
<gene>
    <name evidence="1" type="ORF">JOF59_002993</name>
</gene>